<accession>A0A6N9Q6H9</accession>
<reference evidence="5 6" key="1">
    <citation type="submission" date="2019-01" db="EMBL/GenBank/DDBJ databases">
        <title>Chengkuizengella sp. nov., isolated from deep-sea sediment of East Pacific Ocean.</title>
        <authorList>
            <person name="Yang J."/>
            <person name="Lai Q."/>
            <person name="Shao Z."/>
        </authorList>
    </citation>
    <scope>NUCLEOTIDE SEQUENCE [LARGE SCALE GENOMIC DNA]</scope>
    <source>
        <strain evidence="5 6">YPA3-1-1</strain>
    </source>
</reference>
<dbReference type="InterPro" id="IPR025711">
    <property type="entry name" value="PepSY"/>
</dbReference>
<dbReference type="EMBL" id="SIJB01000032">
    <property type="protein sequence ID" value="NBI30448.1"/>
    <property type="molecule type" value="Genomic_DNA"/>
</dbReference>
<keyword evidence="1" id="KW-0812">Transmembrane</keyword>
<dbReference type="GO" id="GO:0009847">
    <property type="term" value="P:spore germination"/>
    <property type="evidence" value="ECO:0007669"/>
    <property type="project" value="InterPro"/>
</dbReference>
<comment type="caution">
    <text evidence="5">The sequence shown here is derived from an EMBL/GenBank/DDBJ whole genome shotgun (WGS) entry which is preliminary data.</text>
</comment>
<gene>
    <name evidence="5" type="primary">ypeB</name>
    <name evidence="5" type="ORF">ERL59_15980</name>
</gene>
<feature type="domain" description="Sporulation protein YpeB N-terminal" evidence="4">
    <location>
        <begin position="30"/>
        <end position="167"/>
    </location>
</feature>
<evidence type="ECO:0000259" key="2">
    <source>
        <dbReference type="Pfam" id="PF03413"/>
    </source>
</evidence>
<evidence type="ECO:0000259" key="4">
    <source>
        <dbReference type="Pfam" id="PF20769"/>
    </source>
</evidence>
<dbReference type="OrthoDB" id="2372097at2"/>
<sequence length="442" mass="50373">MYRRLSAVAFPILIIALVGTSFWGYQEHQEKNSILIKTENQYQRAFHNLSFELDQLHNELGNTLAVNSSSRNFHRRCLVNVWRITSEAQSDINQLPLTLLPFDKTEELLASLASFSYSAAIRDLSDKPLSEKEMENLKSLYERTGEISNELRSIQSNVLSNNLRWMDVEVAIASEKEPLDNGIIDGFKTVDKKVTEYSEIDWGPSNTQMFHNRDYNQLSGNIISSEEAKEIAGKILNVKETEQMKVKENGKGTEYHTYNIQINNSDNKSNIEMDVSAKGGHVVWFMNTRPVNGNKLNVNQAKEKAIKALDQMDFRGMNAVSFDQYENVVSFAFVTKIDDVIIYPQKISVKVALDNGEVVGIQTTDYIFANQQPKIETPKLTIEEAKKTLNPNFKVESTDKALILNDMNEETLCYEFLGEINSQLYRIYINASTGMEEKIEQV</sequence>
<feature type="domain" description="PepSY" evidence="2">
    <location>
        <begin position="379"/>
        <end position="434"/>
    </location>
</feature>
<evidence type="ECO:0000313" key="5">
    <source>
        <dbReference type="EMBL" id="NBI30448.1"/>
    </source>
</evidence>
<dbReference type="Proteomes" id="UP000448943">
    <property type="component" value="Unassembled WGS sequence"/>
</dbReference>
<keyword evidence="1" id="KW-1133">Transmembrane helix</keyword>
<feature type="transmembrane region" description="Helical" evidence="1">
    <location>
        <begin position="7"/>
        <end position="25"/>
    </location>
</feature>
<evidence type="ECO:0000259" key="3">
    <source>
        <dbReference type="Pfam" id="PF14620"/>
    </source>
</evidence>
<dbReference type="Pfam" id="PF20769">
    <property type="entry name" value="YPEB_N"/>
    <property type="match status" value="1"/>
</dbReference>
<dbReference type="InterPro" id="IPR048402">
    <property type="entry name" value="YpeB_N"/>
</dbReference>
<keyword evidence="1" id="KW-0472">Membrane</keyword>
<dbReference type="NCBIfam" id="TIGR02889">
    <property type="entry name" value="spore_YpeB"/>
    <property type="match status" value="1"/>
</dbReference>
<proteinExistence type="predicted"/>
<dbReference type="AlphaFoldDB" id="A0A6N9Q6H9"/>
<feature type="domain" description="Sporulation protein YpeB PepSY1 and PepSY2" evidence="3">
    <location>
        <begin position="185"/>
        <end position="372"/>
    </location>
</feature>
<evidence type="ECO:0000313" key="6">
    <source>
        <dbReference type="Proteomes" id="UP000448943"/>
    </source>
</evidence>
<keyword evidence="6" id="KW-1185">Reference proteome</keyword>
<evidence type="ECO:0000256" key="1">
    <source>
        <dbReference type="SAM" id="Phobius"/>
    </source>
</evidence>
<dbReference type="Pfam" id="PF14620">
    <property type="entry name" value="YPEB_PepSY1-2"/>
    <property type="match status" value="1"/>
</dbReference>
<dbReference type="InterPro" id="IPR014239">
    <property type="entry name" value="YpeB_PepSY1-2"/>
</dbReference>
<name>A0A6N9Q6H9_9BACL</name>
<dbReference type="RefSeq" id="WP_160647257.1">
    <property type="nucleotide sequence ID" value="NZ_SIJB01000032.1"/>
</dbReference>
<protein>
    <submittedName>
        <fullName evidence="5">Germination protein YpeB</fullName>
    </submittedName>
</protein>
<dbReference type="Pfam" id="PF03413">
    <property type="entry name" value="PepSY"/>
    <property type="match status" value="1"/>
</dbReference>
<organism evidence="5 6">
    <name type="scientific">Chengkuizengella marina</name>
    <dbReference type="NCBI Taxonomy" id="2507566"/>
    <lineage>
        <taxon>Bacteria</taxon>
        <taxon>Bacillati</taxon>
        <taxon>Bacillota</taxon>
        <taxon>Bacilli</taxon>
        <taxon>Bacillales</taxon>
        <taxon>Paenibacillaceae</taxon>
        <taxon>Chengkuizengella</taxon>
    </lineage>
</organism>